<dbReference type="Proteomes" id="UP000313988">
    <property type="component" value="Unassembled WGS sequence"/>
</dbReference>
<evidence type="ECO:0000313" key="4">
    <source>
        <dbReference type="Proteomes" id="UP000629870"/>
    </source>
</evidence>
<organism evidence="2 3">
    <name type="scientific">Deinococcus radiopugnans ATCC 19172</name>
    <dbReference type="NCBI Taxonomy" id="585398"/>
    <lineage>
        <taxon>Bacteria</taxon>
        <taxon>Thermotogati</taxon>
        <taxon>Deinococcota</taxon>
        <taxon>Deinococci</taxon>
        <taxon>Deinococcales</taxon>
        <taxon>Deinococcaceae</taxon>
        <taxon>Deinococcus</taxon>
    </lineage>
</organism>
<sequence length="158" mass="17705">MTAEPHPLDVLRAEARTTDVPTVRRQLDELSARHAEVLESAHWGAGAEDTLRGSIGMERKMGMEMRIGLGDEWDRLPLRRTAPLADMTLPELLAEARAGRQHLLLVLDTLLRAAEKREVRVWCLGEEVPPDLYLLGLRRRLGALAERVAGTRQDCPSE</sequence>
<evidence type="ECO:0000313" key="1">
    <source>
        <dbReference type="EMBL" id="MBB6016323.1"/>
    </source>
</evidence>
<protein>
    <submittedName>
        <fullName evidence="2">Uncharacterized protein</fullName>
    </submittedName>
</protein>
<comment type="caution">
    <text evidence="2">The sequence shown here is derived from an EMBL/GenBank/DDBJ whole genome shotgun (WGS) entry which is preliminary data.</text>
</comment>
<dbReference type="Proteomes" id="UP000629870">
    <property type="component" value="Unassembled WGS sequence"/>
</dbReference>
<dbReference type="EMBL" id="JACHEW010000006">
    <property type="protein sequence ID" value="MBB6016323.1"/>
    <property type="molecule type" value="Genomic_DNA"/>
</dbReference>
<evidence type="ECO:0000313" key="3">
    <source>
        <dbReference type="Proteomes" id="UP000313988"/>
    </source>
</evidence>
<reference evidence="1 4" key="2">
    <citation type="submission" date="2020-08" db="EMBL/GenBank/DDBJ databases">
        <title>Genomic Encyclopedia of Type Strains, Phase IV (KMG-IV): sequencing the most valuable type-strain genomes for metagenomic binning, comparative biology and taxonomic classification.</title>
        <authorList>
            <person name="Goeker M."/>
        </authorList>
    </citation>
    <scope>NUCLEOTIDE SEQUENCE [LARGE SCALE GENOMIC DNA]</scope>
    <source>
        <strain evidence="1 4">DSM 12027</strain>
    </source>
</reference>
<gene>
    <name evidence="2" type="ORF">FHR04_08925</name>
    <name evidence="1" type="ORF">HNQ04_001566</name>
</gene>
<dbReference type="OrthoDB" id="71032at2"/>
<dbReference type="EMBL" id="VDMO01000008">
    <property type="protein sequence ID" value="TNM71291.1"/>
    <property type="molecule type" value="Genomic_DNA"/>
</dbReference>
<keyword evidence="4" id="KW-1185">Reference proteome</keyword>
<dbReference type="RefSeq" id="WP_139402581.1">
    <property type="nucleotide sequence ID" value="NZ_JACHEW010000006.1"/>
</dbReference>
<dbReference type="AlphaFoldDB" id="A0A5C4Y764"/>
<evidence type="ECO:0000313" key="2">
    <source>
        <dbReference type="EMBL" id="TNM71291.1"/>
    </source>
</evidence>
<name>A0A5C4Y764_9DEIO</name>
<accession>A0A5C4Y764</accession>
<reference evidence="2 3" key="1">
    <citation type="submission" date="2019-06" db="EMBL/GenBank/DDBJ databases">
        <title>Genome sequence of Deinococcus radiopugnans ATCC 19172.</title>
        <authorList>
            <person name="Maclea K.S."/>
            <person name="Maynard C.R."/>
        </authorList>
    </citation>
    <scope>NUCLEOTIDE SEQUENCE [LARGE SCALE GENOMIC DNA]</scope>
    <source>
        <strain evidence="2 3">ATCC 19172</strain>
    </source>
</reference>
<proteinExistence type="predicted"/>